<dbReference type="InterPro" id="IPR049326">
    <property type="entry name" value="Rhodopsin_dom_fungi"/>
</dbReference>
<dbReference type="GO" id="GO:0016020">
    <property type="term" value="C:membrane"/>
    <property type="evidence" value="ECO:0007669"/>
    <property type="project" value="UniProtKB-SubCell"/>
</dbReference>
<evidence type="ECO:0000256" key="3">
    <source>
        <dbReference type="ARBA" id="ARBA00022989"/>
    </source>
</evidence>
<evidence type="ECO:0000256" key="6">
    <source>
        <dbReference type="SAM" id="MobiDB-lite"/>
    </source>
</evidence>
<accession>A0A2W1GPE8</accession>
<evidence type="ECO:0000313" key="8">
    <source>
        <dbReference type="EMBL" id="KAI1516727.1"/>
    </source>
</evidence>
<feature type="transmembrane region" description="Helical" evidence="7">
    <location>
        <begin position="52"/>
        <end position="75"/>
    </location>
</feature>
<evidence type="ECO:0000256" key="7">
    <source>
        <dbReference type="SAM" id="Phobius"/>
    </source>
</evidence>
<feature type="transmembrane region" description="Helical" evidence="7">
    <location>
        <begin position="253"/>
        <end position="273"/>
    </location>
</feature>
<sequence>MDQMSPELAALAQDQESTLQISLVTSFTALAIISVCLRLFTRLRWLVRRLGWEDYIIVLSTCTSTACAVCQVLQANAGSGRHAVFVPYPEGVTKMLKWLFWSIIFYNISLCATKVSILLQYHRIFAVPEMRIPLGVLMGFIVVWGTVALLSSVFTCVPIYAYWDVLAKPTAKCLENDNLWYANASINIVTDLAVAFLPVRVIWNLQIAMRQKLALIAVLTIGWFVCVVSVLRLTSVINALKHPEDNSYYTARAAYWSAIEINLAIVCASLPALKPLIVRLIPGFSSRNSGRGTGTGENSRIVTIGTRGRNTARQTREFELEAGVPESPRSELPRSPDVGGFDKSIYISRHYEQHYEDGSRLSDGESQTDLVTRPKPTY</sequence>
<feature type="region of interest" description="Disordered" evidence="6">
    <location>
        <begin position="355"/>
        <end position="378"/>
    </location>
</feature>
<evidence type="ECO:0000256" key="1">
    <source>
        <dbReference type="ARBA" id="ARBA00004141"/>
    </source>
</evidence>
<gene>
    <name evidence="8" type="ORF">Ptr86124_003664</name>
</gene>
<feature type="transmembrane region" description="Helical" evidence="7">
    <location>
        <begin position="213"/>
        <end position="233"/>
    </location>
</feature>
<comment type="similarity">
    <text evidence="5">Belongs to the SAT4 family.</text>
</comment>
<evidence type="ECO:0000313" key="9">
    <source>
        <dbReference type="Proteomes" id="UP000249757"/>
    </source>
</evidence>
<evidence type="ECO:0000256" key="5">
    <source>
        <dbReference type="ARBA" id="ARBA00038359"/>
    </source>
</evidence>
<feature type="transmembrane region" description="Helical" evidence="7">
    <location>
        <begin position="180"/>
        <end position="201"/>
    </location>
</feature>
<reference evidence="9" key="1">
    <citation type="journal article" date="2022" name="Microb. Genom.">
        <title>A global pangenome for the wheat fungal pathogen Pyrenophora tritici-repentis and prediction of effector protein structural homology.</title>
        <authorList>
            <person name="Moolhuijzen P.M."/>
            <person name="See P.T."/>
            <person name="Shi G."/>
            <person name="Powell H.R."/>
            <person name="Cockram J."/>
            <person name="Jorgensen L.N."/>
            <person name="Benslimane H."/>
            <person name="Strelkov S.E."/>
            <person name="Turner J."/>
            <person name="Liu Z."/>
            <person name="Moffat C.S."/>
        </authorList>
    </citation>
    <scope>NUCLEOTIDE SEQUENCE [LARGE SCALE GENOMIC DNA]</scope>
</reference>
<keyword evidence="2 7" id="KW-0812">Transmembrane</keyword>
<dbReference type="InterPro" id="IPR052337">
    <property type="entry name" value="SAT4-like"/>
</dbReference>
<protein>
    <submittedName>
        <fullName evidence="8">Uncharacterized protein</fullName>
    </submittedName>
</protein>
<comment type="subcellular location">
    <subcellularLocation>
        <location evidence="1">Membrane</location>
        <topology evidence="1">Multi-pass membrane protein</topology>
    </subcellularLocation>
</comment>
<keyword evidence="4 7" id="KW-0472">Membrane</keyword>
<feature type="transmembrane region" description="Helical" evidence="7">
    <location>
        <begin position="95"/>
        <end position="113"/>
    </location>
</feature>
<dbReference type="OrthoDB" id="444631at2759"/>
<feature type="transmembrane region" description="Helical" evidence="7">
    <location>
        <begin position="20"/>
        <end position="40"/>
    </location>
</feature>
<keyword evidence="3 7" id="KW-1133">Transmembrane helix</keyword>
<dbReference type="PANTHER" id="PTHR33048">
    <property type="entry name" value="PTH11-LIKE INTEGRAL MEMBRANE PROTEIN (AFU_ORTHOLOGUE AFUA_5G11245)"/>
    <property type="match status" value="1"/>
</dbReference>
<evidence type="ECO:0000256" key="4">
    <source>
        <dbReference type="ARBA" id="ARBA00023136"/>
    </source>
</evidence>
<evidence type="ECO:0000256" key="2">
    <source>
        <dbReference type="ARBA" id="ARBA00022692"/>
    </source>
</evidence>
<keyword evidence="9" id="KW-1185">Reference proteome</keyword>
<dbReference type="EMBL" id="NRDI02000004">
    <property type="protein sequence ID" value="KAI1516727.1"/>
    <property type="molecule type" value="Genomic_DNA"/>
</dbReference>
<dbReference type="PANTHER" id="PTHR33048:SF47">
    <property type="entry name" value="INTEGRAL MEMBRANE PROTEIN-RELATED"/>
    <property type="match status" value="1"/>
</dbReference>
<feature type="region of interest" description="Disordered" evidence="6">
    <location>
        <begin position="308"/>
        <end position="341"/>
    </location>
</feature>
<name>A0A2W1GPE8_9PLEO</name>
<comment type="caution">
    <text evidence="8">The sequence shown here is derived from an EMBL/GenBank/DDBJ whole genome shotgun (WGS) entry which is preliminary data.</text>
</comment>
<feature type="transmembrane region" description="Helical" evidence="7">
    <location>
        <begin position="134"/>
        <end position="160"/>
    </location>
</feature>
<proteinExistence type="inferred from homology"/>
<dbReference type="AlphaFoldDB" id="A0A2W1GPE8"/>
<dbReference type="Pfam" id="PF20684">
    <property type="entry name" value="Fung_rhodopsin"/>
    <property type="match status" value="1"/>
</dbReference>
<dbReference type="Proteomes" id="UP000249757">
    <property type="component" value="Unassembled WGS sequence"/>
</dbReference>
<organism evidence="8 9">
    <name type="scientific">Pyrenophora tritici-repentis</name>
    <dbReference type="NCBI Taxonomy" id="45151"/>
    <lineage>
        <taxon>Eukaryota</taxon>
        <taxon>Fungi</taxon>
        <taxon>Dikarya</taxon>
        <taxon>Ascomycota</taxon>
        <taxon>Pezizomycotina</taxon>
        <taxon>Dothideomycetes</taxon>
        <taxon>Pleosporomycetidae</taxon>
        <taxon>Pleosporales</taxon>
        <taxon>Pleosporineae</taxon>
        <taxon>Pleosporaceae</taxon>
        <taxon>Pyrenophora</taxon>
    </lineage>
</organism>